<gene>
    <name evidence="1" type="ORF">SAMN04488494_2127</name>
</gene>
<dbReference type="RefSeq" id="WP_073045231.1">
    <property type="nucleotide sequence ID" value="NZ_FOLF01000007.1"/>
</dbReference>
<accession>A0A1M7JNT7</accession>
<evidence type="ECO:0000313" key="1">
    <source>
        <dbReference type="EMBL" id="SHM54682.1"/>
    </source>
</evidence>
<dbReference type="AlphaFoldDB" id="A0A1M7JNT7"/>
<sequence>METFYHGTSVLFKQFDIAHALEGDGKAKFGFGTYVTEAYTSAAHYAYNKKRPENKNYYVYTLEIPDMTDDNHLFSVRPVHPSIIERTEKALGEQVPDEARKVGKLFRKYVGNRLTGKTGTVKQLTDKADIDAEKAAARFFSEIGLEYFAWPQAQSKPDGLTNRVVLNIDKIRIVRIDKVELDPKHFQLIPGSEKEVPLDSIK</sequence>
<name>A0A1M7JNT7_XYLRU</name>
<organism evidence="1 2">
    <name type="scientific">Xylanibacter ruminicola</name>
    <name type="common">Prevotella ruminicola</name>
    <dbReference type="NCBI Taxonomy" id="839"/>
    <lineage>
        <taxon>Bacteria</taxon>
        <taxon>Pseudomonadati</taxon>
        <taxon>Bacteroidota</taxon>
        <taxon>Bacteroidia</taxon>
        <taxon>Bacteroidales</taxon>
        <taxon>Prevotellaceae</taxon>
        <taxon>Xylanibacter</taxon>
    </lineage>
</organism>
<dbReference type="Proteomes" id="UP000184280">
    <property type="component" value="Unassembled WGS sequence"/>
</dbReference>
<dbReference type="OrthoDB" id="1068064at2"/>
<evidence type="ECO:0008006" key="3">
    <source>
        <dbReference type="Google" id="ProtNLM"/>
    </source>
</evidence>
<reference evidence="1 2" key="1">
    <citation type="submission" date="2016-11" db="EMBL/GenBank/DDBJ databases">
        <authorList>
            <person name="Jaros S."/>
            <person name="Januszkiewicz K."/>
            <person name="Wedrychowicz H."/>
        </authorList>
    </citation>
    <scope>NUCLEOTIDE SEQUENCE [LARGE SCALE GENOMIC DNA]</scope>
    <source>
        <strain evidence="1 2">BPI-34</strain>
    </source>
</reference>
<evidence type="ECO:0000313" key="2">
    <source>
        <dbReference type="Proteomes" id="UP000184280"/>
    </source>
</evidence>
<protein>
    <recommendedName>
        <fullName evidence="3">DUF3990 domain-containing protein</fullName>
    </recommendedName>
</protein>
<dbReference type="EMBL" id="FRCJ01000004">
    <property type="protein sequence ID" value="SHM54682.1"/>
    <property type="molecule type" value="Genomic_DNA"/>
</dbReference>
<proteinExistence type="predicted"/>